<dbReference type="Proteomes" id="UP000236731">
    <property type="component" value="Unassembled WGS sequence"/>
</dbReference>
<evidence type="ECO:0000256" key="1">
    <source>
        <dbReference type="SAM" id="Phobius"/>
    </source>
</evidence>
<keyword evidence="1" id="KW-0812">Transmembrane</keyword>
<keyword evidence="1" id="KW-1133">Transmembrane helix</keyword>
<sequence length="66" mass="7355">MDKVKTYVAQWNVMRILRLIMGIIIVVQGIKADMWLIIILGVLLCALPLFNIGCGPNGSCSIPRRD</sequence>
<dbReference type="RefSeq" id="WP_103907501.1">
    <property type="nucleotide sequence ID" value="NZ_CP049246.1"/>
</dbReference>
<feature type="transmembrane region" description="Helical" evidence="1">
    <location>
        <begin position="12"/>
        <end position="30"/>
    </location>
</feature>
<keyword evidence="1" id="KW-0472">Membrane</keyword>
<organism evidence="2 3">
    <name type="scientific">Sphingobacterium lactis</name>
    <dbReference type="NCBI Taxonomy" id="797291"/>
    <lineage>
        <taxon>Bacteria</taxon>
        <taxon>Pseudomonadati</taxon>
        <taxon>Bacteroidota</taxon>
        <taxon>Sphingobacteriia</taxon>
        <taxon>Sphingobacteriales</taxon>
        <taxon>Sphingobacteriaceae</taxon>
        <taxon>Sphingobacterium</taxon>
    </lineage>
</organism>
<evidence type="ECO:0000313" key="2">
    <source>
        <dbReference type="EMBL" id="SEG66331.1"/>
    </source>
</evidence>
<dbReference type="EMBL" id="FNUT01000012">
    <property type="protein sequence ID" value="SEG66331.1"/>
    <property type="molecule type" value="Genomic_DNA"/>
</dbReference>
<evidence type="ECO:0000313" key="3">
    <source>
        <dbReference type="Proteomes" id="UP000236731"/>
    </source>
</evidence>
<evidence type="ECO:0008006" key="4">
    <source>
        <dbReference type="Google" id="ProtNLM"/>
    </source>
</evidence>
<accession>A0A1H6C053</accession>
<feature type="transmembrane region" description="Helical" evidence="1">
    <location>
        <begin position="36"/>
        <end position="55"/>
    </location>
</feature>
<name>A0A1H6C053_9SPHI</name>
<gene>
    <name evidence="2" type="ORF">SAMN05421877_112104</name>
</gene>
<proteinExistence type="predicted"/>
<reference evidence="3" key="1">
    <citation type="submission" date="2016-10" db="EMBL/GenBank/DDBJ databases">
        <authorList>
            <person name="Varghese N."/>
            <person name="Submissions S."/>
        </authorList>
    </citation>
    <scope>NUCLEOTIDE SEQUENCE [LARGE SCALE GENOMIC DNA]</scope>
    <source>
        <strain evidence="3">DSM 22361</strain>
    </source>
</reference>
<keyword evidence="3" id="KW-1185">Reference proteome</keyword>
<dbReference type="AlphaFoldDB" id="A0A1H6C053"/>
<dbReference type="OrthoDB" id="1049592at2"/>
<protein>
    <recommendedName>
        <fullName evidence="4">DUF2892 domain-containing protein</fullName>
    </recommendedName>
</protein>